<dbReference type="Proteomes" id="UP000199598">
    <property type="component" value="Unassembled WGS sequence"/>
</dbReference>
<feature type="domain" description="GIY-YIG" evidence="1">
    <location>
        <begin position="50"/>
        <end position="134"/>
    </location>
</feature>
<protein>
    <recommendedName>
        <fullName evidence="1">GIY-YIG domain-containing protein</fullName>
    </recommendedName>
</protein>
<gene>
    <name evidence="2" type="ORF">SAMN04488518_110195</name>
</gene>
<dbReference type="InterPro" id="IPR000305">
    <property type="entry name" value="GIY-YIG_endonuc"/>
</dbReference>
<dbReference type="CDD" id="cd10447">
    <property type="entry name" value="GIY-YIG_unchar_2"/>
    <property type="match status" value="1"/>
</dbReference>
<dbReference type="EMBL" id="FOSK01000010">
    <property type="protein sequence ID" value="SFK87616.1"/>
    <property type="molecule type" value="Genomic_DNA"/>
</dbReference>
<proteinExistence type="predicted"/>
<comment type="caution">
    <text evidence="2">The sequence shown here is derived from an EMBL/GenBank/DDBJ whole genome shotgun (WGS) entry which is preliminary data.</text>
</comment>
<keyword evidence="3" id="KW-1185">Reference proteome</keyword>
<name>A0A1I4D636_9HYPH</name>
<organism evidence="2 3">
    <name type="scientific">Pseudovibrio ascidiaceicola</name>
    <dbReference type="NCBI Taxonomy" id="285279"/>
    <lineage>
        <taxon>Bacteria</taxon>
        <taxon>Pseudomonadati</taxon>
        <taxon>Pseudomonadota</taxon>
        <taxon>Alphaproteobacteria</taxon>
        <taxon>Hyphomicrobiales</taxon>
        <taxon>Stappiaceae</taxon>
        <taxon>Pseudovibrio</taxon>
    </lineage>
</organism>
<evidence type="ECO:0000259" key="1">
    <source>
        <dbReference type="PROSITE" id="PS50164"/>
    </source>
</evidence>
<dbReference type="PROSITE" id="PS50164">
    <property type="entry name" value="GIY_YIG"/>
    <property type="match status" value="1"/>
</dbReference>
<evidence type="ECO:0000313" key="3">
    <source>
        <dbReference type="Proteomes" id="UP000199598"/>
    </source>
</evidence>
<evidence type="ECO:0000313" key="2">
    <source>
        <dbReference type="EMBL" id="SFK87616.1"/>
    </source>
</evidence>
<accession>A0A1I4D636</accession>
<sequence length="332" mass="37237">MATAGRSIRLFLVDGSPSGVLTAEIMNWTGHILYGPRTRLKDLLDRDELARTGVYLLVGKDSNLSPAPQVYVGETDNVKSRLLQHNKDTSKDFWEYTCIVTSKDQNLTKAHVRYLESQLISIIQREARATLLNGTAPDFDYLPEADIADMDYFLEQLRVALPSIGLDFLRETPKRVEFQPQLETSDVLSDEKRATSLRLVQRNIQSNLRTRPTLDGASSPVFEIKRPNLEAAAMELEGSFVVLKGSEARKDTRPSIGSNVKSTREQLLHAGKLAPSKKVTFGSFKKILHSAAQVPHHKPFMGQAEMVELIGSYKVPIRPMRAGKKSNFRIFK</sequence>
<reference evidence="2 3" key="1">
    <citation type="submission" date="2016-10" db="EMBL/GenBank/DDBJ databases">
        <authorList>
            <person name="Varghese N."/>
            <person name="Submissions S."/>
        </authorList>
    </citation>
    <scope>NUCLEOTIDE SEQUENCE [LARGE SCALE GENOMIC DNA]</scope>
    <source>
        <strain evidence="2 3">DSM 16392</strain>
    </source>
</reference>